<dbReference type="EMBL" id="KL647570">
    <property type="protein sequence ID" value="KEY74477.1"/>
    <property type="molecule type" value="Genomic_DNA"/>
</dbReference>
<evidence type="ECO:0000313" key="2">
    <source>
        <dbReference type="EMBL" id="KEY74477.1"/>
    </source>
</evidence>
<protein>
    <submittedName>
        <fullName evidence="2">Uncharacterized protein</fullName>
    </submittedName>
</protein>
<dbReference type="HOGENOM" id="CLU_2832861_0_0_1"/>
<organism evidence="2 3">
    <name type="scientific">Stachybotrys chartarum (strain CBS 109288 / IBT 7711)</name>
    <name type="common">Toxic black mold</name>
    <name type="synonym">Stilbospora chartarum</name>
    <dbReference type="NCBI Taxonomy" id="1280523"/>
    <lineage>
        <taxon>Eukaryota</taxon>
        <taxon>Fungi</taxon>
        <taxon>Dikarya</taxon>
        <taxon>Ascomycota</taxon>
        <taxon>Pezizomycotina</taxon>
        <taxon>Sordariomycetes</taxon>
        <taxon>Hypocreomycetidae</taxon>
        <taxon>Hypocreales</taxon>
        <taxon>Stachybotryaceae</taxon>
        <taxon>Stachybotrys</taxon>
    </lineage>
</organism>
<accession>A0A084BA98</accession>
<feature type="signal peptide" evidence="1">
    <location>
        <begin position="1"/>
        <end position="17"/>
    </location>
</feature>
<evidence type="ECO:0000313" key="3">
    <source>
        <dbReference type="Proteomes" id="UP000028045"/>
    </source>
</evidence>
<name>A0A084BA98_STACB</name>
<gene>
    <name evidence="2" type="ORF">S7711_10854</name>
</gene>
<evidence type="ECO:0000256" key="1">
    <source>
        <dbReference type="SAM" id="SignalP"/>
    </source>
</evidence>
<dbReference type="Proteomes" id="UP000028045">
    <property type="component" value="Unassembled WGS sequence"/>
</dbReference>
<feature type="chain" id="PRO_5001771920" evidence="1">
    <location>
        <begin position="18"/>
        <end position="66"/>
    </location>
</feature>
<keyword evidence="3" id="KW-1185">Reference proteome</keyword>
<dbReference type="AlphaFoldDB" id="A0A084BA98"/>
<proteinExistence type="predicted"/>
<keyword evidence="1" id="KW-0732">Signal</keyword>
<sequence>MQISQILAMVLPSAVVAQTAVATIYSEPGFEGESQVIETAGVCIQTTIPVISSYSLANRYTCTAFR</sequence>
<reference evidence="2 3" key="1">
    <citation type="journal article" date="2014" name="BMC Genomics">
        <title>Comparative genome sequencing reveals chemotype-specific gene clusters in the toxigenic black mold Stachybotrys.</title>
        <authorList>
            <person name="Semeiks J."/>
            <person name="Borek D."/>
            <person name="Otwinowski Z."/>
            <person name="Grishin N.V."/>
        </authorList>
    </citation>
    <scope>NUCLEOTIDE SEQUENCE [LARGE SCALE GENOMIC DNA]</scope>
    <source>
        <strain evidence="3">CBS 109288 / IBT 7711</strain>
    </source>
</reference>